<dbReference type="InterPro" id="IPR020845">
    <property type="entry name" value="AMP-binding_CS"/>
</dbReference>
<dbReference type="OrthoDB" id="9803968at2"/>
<keyword evidence="4" id="KW-0443">Lipid metabolism</keyword>
<dbReference type="InterPro" id="IPR000873">
    <property type="entry name" value="AMP-dep_synth/lig_dom"/>
</dbReference>
<protein>
    <recommendedName>
        <fullName evidence="5">Acyl-CoA synthetase</fullName>
    </recommendedName>
</protein>
<evidence type="ECO:0000313" key="8">
    <source>
        <dbReference type="Proteomes" id="UP000291469"/>
    </source>
</evidence>
<reference evidence="7 8" key="1">
    <citation type="submission" date="2019-01" db="EMBL/GenBank/DDBJ databases">
        <title>Egibacter rhizosphaerae EGI 80759T.</title>
        <authorList>
            <person name="Chen D.-D."/>
            <person name="Tian Y."/>
            <person name="Jiao J.-Y."/>
            <person name="Zhang X.-T."/>
            <person name="Zhang Y.-G."/>
            <person name="Zhang Y."/>
            <person name="Xiao M."/>
            <person name="Shu W.-S."/>
            <person name="Li W.-J."/>
        </authorList>
    </citation>
    <scope>NUCLEOTIDE SEQUENCE [LARGE SCALE GENOMIC DNA]</scope>
    <source>
        <strain evidence="7 8">EGI 80759</strain>
    </source>
</reference>
<dbReference type="SUPFAM" id="SSF56801">
    <property type="entry name" value="Acetyl-CoA synthetase-like"/>
    <property type="match status" value="1"/>
</dbReference>
<dbReference type="AlphaFoldDB" id="A0A411YAE4"/>
<evidence type="ECO:0000256" key="3">
    <source>
        <dbReference type="ARBA" id="ARBA00022832"/>
    </source>
</evidence>
<name>A0A411YAE4_9ACTN</name>
<dbReference type="Pfam" id="PF23562">
    <property type="entry name" value="AMP-binding_C_3"/>
    <property type="match status" value="1"/>
</dbReference>
<dbReference type="RefSeq" id="WP_131153172.1">
    <property type="nucleotide sequence ID" value="NZ_CP036402.1"/>
</dbReference>
<evidence type="ECO:0000256" key="4">
    <source>
        <dbReference type="ARBA" id="ARBA00023098"/>
    </source>
</evidence>
<dbReference type="GO" id="GO:0004467">
    <property type="term" value="F:long-chain fatty acid-CoA ligase activity"/>
    <property type="evidence" value="ECO:0007669"/>
    <property type="project" value="TreeGrafter"/>
</dbReference>
<dbReference type="PANTHER" id="PTHR43272:SF32">
    <property type="entry name" value="AMP-DEPENDENT SYNTHETASE_LIGASE DOMAIN-CONTAINING PROTEIN"/>
    <property type="match status" value="1"/>
</dbReference>
<proteinExistence type="inferred from homology"/>
<comment type="similarity">
    <text evidence="1">Belongs to the ATP-dependent AMP-binding enzyme family.</text>
</comment>
<evidence type="ECO:0000256" key="1">
    <source>
        <dbReference type="ARBA" id="ARBA00006432"/>
    </source>
</evidence>
<evidence type="ECO:0000259" key="6">
    <source>
        <dbReference type="Pfam" id="PF00501"/>
    </source>
</evidence>
<dbReference type="PROSITE" id="PS00455">
    <property type="entry name" value="AMP_BINDING"/>
    <property type="match status" value="1"/>
</dbReference>
<dbReference type="Pfam" id="PF00501">
    <property type="entry name" value="AMP-binding"/>
    <property type="match status" value="1"/>
</dbReference>
<dbReference type="CDD" id="cd05907">
    <property type="entry name" value="VL_LC_FACS_like"/>
    <property type="match status" value="1"/>
</dbReference>
<dbReference type="PANTHER" id="PTHR43272">
    <property type="entry name" value="LONG-CHAIN-FATTY-ACID--COA LIGASE"/>
    <property type="match status" value="1"/>
</dbReference>
<gene>
    <name evidence="7" type="ORF">ER308_00355</name>
</gene>
<evidence type="ECO:0000256" key="5">
    <source>
        <dbReference type="ARBA" id="ARBA00032875"/>
    </source>
</evidence>
<sequence length="597" mass="64509">MVQRTANGPTPVEVPKERNLVSTLWERADAGDQRQILRFYEDGGWQGLTWPQLAERVEAIAAGLMAAGVEPGDRVALLSPTRVEWTIADLAILAAGGVTVPIYETSSVDQTAWILEDSGAKLAFASNADFAKVLDQARSQAPGLGEVFVFDDGGLDALAERAGDTERAGVRERAATRTGDDLFSLIYTSGTTGNPKGCMLTHHNMLWTAEQSGVVLQSMLKKEDSTLLFLPLAHVFARLVQYLFLQANVPMGYARSSDTLIEDLPSFRPTFLLAVPRVFEKVFNGAQRKATGVKRKIFDWAVQVAYKWSEAVDAGRSPGLLTSAQHGFADKLVYSKLRDAMGGQVNHCVSGGAPLAPHLAHFFNAAGITILEGYGLTETTAPATVNSPDQMRIGTVGVPLPGVEVSVADDGEVLIRGGNVFPGYFNNDEATRDVLDEDGWFHSGDLGELDEDGFLAITGRKKEIIVTAGGKNVAPAVLEERLKAHALVSQAMVVGDNRPFVAALVTLDAEELASFASERGLEGSTAELAGHEAVRAEIDKAVEHANAAVSKAETIRKTRILERDFTQENEELTPTLKLRRNNVVQHFADEIEGLYEQ</sequence>
<keyword evidence="8" id="KW-1185">Reference proteome</keyword>
<dbReference type="InterPro" id="IPR042099">
    <property type="entry name" value="ANL_N_sf"/>
</dbReference>
<evidence type="ECO:0000256" key="2">
    <source>
        <dbReference type="ARBA" id="ARBA00022598"/>
    </source>
</evidence>
<dbReference type="Gene3D" id="3.40.50.12780">
    <property type="entry name" value="N-terminal domain of ligase-like"/>
    <property type="match status" value="1"/>
</dbReference>
<dbReference type="Proteomes" id="UP000291469">
    <property type="component" value="Chromosome"/>
</dbReference>
<keyword evidence="3" id="KW-0276">Fatty acid metabolism</keyword>
<evidence type="ECO:0000313" key="7">
    <source>
        <dbReference type="EMBL" id="QBI18174.1"/>
    </source>
</evidence>
<dbReference type="KEGG" id="erz:ER308_00355"/>
<accession>A0A411YAE4</accession>
<keyword evidence="2 7" id="KW-0436">Ligase</keyword>
<dbReference type="EMBL" id="CP036402">
    <property type="protein sequence ID" value="QBI18174.1"/>
    <property type="molecule type" value="Genomic_DNA"/>
</dbReference>
<dbReference type="GO" id="GO:0016020">
    <property type="term" value="C:membrane"/>
    <property type="evidence" value="ECO:0007669"/>
    <property type="project" value="TreeGrafter"/>
</dbReference>
<organism evidence="7 8">
    <name type="scientific">Egibacter rhizosphaerae</name>
    <dbReference type="NCBI Taxonomy" id="1670831"/>
    <lineage>
        <taxon>Bacteria</taxon>
        <taxon>Bacillati</taxon>
        <taxon>Actinomycetota</taxon>
        <taxon>Nitriliruptoria</taxon>
        <taxon>Egibacterales</taxon>
        <taxon>Egibacteraceae</taxon>
        <taxon>Egibacter</taxon>
    </lineage>
</organism>
<feature type="domain" description="AMP-dependent synthetase/ligase" evidence="6">
    <location>
        <begin position="32"/>
        <end position="425"/>
    </location>
</feature>